<organism evidence="3 4">
    <name type="scientific">Candidatus Gottesmanbacteria bacterium RBG_16_52_11</name>
    <dbReference type="NCBI Taxonomy" id="1798374"/>
    <lineage>
        <taxon>Bacteria</taxon>
        <taxon>Candidatus Gottesmaniibacteriota</taxon>
    </lineage>
</organism>
<dbReference type="EMBL" id="MFJD01000007">
    <property type="protein sequence ID" value="OGG02593.1"/>
    <property type="molecule type" value="Genomic_DNA"/>
</dbReference>
<dbReference type="Pfam" id="PF13439">
    <property type="entry name" value="Glyco_transf_4"/>
    <property type="match status" value="1"/>
</dbReference>
<dbReference type="Gene3D" id="3.40.50.2000">
    <property type="entry name" value="Glycogen Phosphorylase B"/>
    <property type="match status" value="2"/>
</dbReference>
<gene>
    <name evidence="3" type="ORF">A2Z33_02285</name>
</gene>
<feature type="domain" description="Glycosyl transferase family 1" evidence="1">
    <location>
        <begin position="188"/>
        <end position="315"/>
    </location>
</feature>
<dbReference type="GO" id="GO:0016757">
    <property type="term" value="F:glycosyltransferase activity"/>
    <property type="evidence" value="ECO:0007669"/>
    <property type="project" value="InterPro"/>
</dbReference>
<protein>
    <submittedName>
        <fullName evidence="3">Uncharacterized protein</fullName>
    </submittedName>
</protein>
<dbReference type="Proteomes" id="UP000178448">
    <property type="component" value="Unassembled WGS sequence"/>
</dbReference>
<evidence type="ECO:0000259" key="2">
    <source>
        <dbReference type="Pfam" id="PF13439"/>
    </source>
</evidence>
<dbReference type="STRING" id="1798374.A2Z33_02285"/>
<name>A0A1F5YR96_9BACT</name>
<dbReference type="PANTHER" id="PTHR12526:SF595">
    <property type="entry name" value="BLL5217 PROTEIN"/>
    <property type="match status" value="1"/>
</dbReference>
<feature type="domain" description="Glycosyltransferase subfamily 4-like N-terminal" evidence="2">
    <location>
        <begin position="29"/>
        <end position="175"/>
    </location>
</feature>
<dbReference type="SUPFAM" id="SSF53756">
    <property type="entry name" value="UDP-Glycosyltransferase/glycogen phosphorylase"/>
    <property type="match status" value="1"/>
</dbReference>
<sequence>MRIAIIATNMIRIHSGAGKGTEIFVHLFTTELARYVRKHNLPIEITLFAAGDSEVDIPVTSIRPVASSEDPDVSPSLYKLYELSLVSEAFRRSDDFDLFHVHISNGEYVLPIARLVNKPILITMHGGDDDAYHPDYFSQYKKDRKIHFVSISESQKNRLPNVRHEKIIYHGIDVDDTFTFNLEGGGEIMWAGRAVPDKGLDIVMDVIQKVKKPVRIFPLIKPETINWLNEDVLKKRSRIAKYSKIKIDINLSRYELVRQYQTSKLFLFPTEWEEPFGLVIAESMACGTPVVAFARGSVPEIVRDGTCGFIINPSDTDIRGDFIIKKTGLNGLVEAVERIYAMDQSEYLALRRSTREHAQSRFQVKRMVREYVELYNELVKR</sequence>
<evidence type="ECO:0000313" key="4">
    <source>
        <dbReference type="Proteomes" id="UP000178448"/>
    </source>
</evidence>
<dbReference type="AlphaFoldDB" id="A0A1F5YR96"/>
<dbReference type="PANTHER" id="PTHR12526">
    <property type="entry name" value="GLYCOSYLTRANSFERASE"/>
    <property type="match status" value="1"/>
</dbReference>
<accession>A0A1F5YR96</accession>
<comment type="caution">
    <text evidence="3">The sequence shown here is derived from an EMBL/GenBank/DDBJ whole genome shotgun (WGS) entry which is preliminary data.</text>
</comment>
<dbReference type="InterPro" id="IPR028098">
    <property type="entry name" value="Glyco_trans_4-like_N"/>
</dbReference>
<dbReference type="InterPro" id="IPR001296">
    <property type="entry name" value="Glyco_trans_1"/>
</dbReference>
<evidence type="ECO:0000313" key="3">
    <source>
        <dbReference type="EMBL" id="OGG02593.1"/>
    </source>
</evidence>
<reference evidence="3 4" key="1">
    <citation type="journal article" date="2016" name="Nat. Commun.">
        <title>Thousands of microbial genomes shed light on interconnected biogeochemical processes in an aquifer system.</title>
        <authorList>
            <person name="Anantharaman K."/>
            <person name="Brown C.T."/>
            <person name="Hug L.A."/>
            <person name="Sharon I."/>
            <person name="Castelle C.J."/>
            <person name="Probst A.J."/>
            <person name="Thomas B.C."/>
            <person name="Singh A."/>
            <person name="Wilkins M.J."/>
            <person name="Karaoz U."/>
            <person name="Brodie E.L."/>
            <person name="Williams K.H."/>
            <person name="Hubbard S.S."/>
            <person name="Banfield J.F."/>
        </authorList>
    </citation>
    <scope>NUCLEOTIDE SEQUENCE [LARGE SCALE GENOMIC DNA]</scope>
</reference>
<evidence type="ECO:0000259" key="1">
    <source>
        <dbReference type="Pfam" id="PF00534"/>
    </source>
</evidence>
<dbReference type="Pfam" id="PF00534">
    <property type="entry name" value="Glycos_transf_1"/>
    <property type="match status" value="1"/>
</dbReference>
<proteinExistence type="predicted"/>